<evidence type="ECO:0000259" key="2">
    <source>
        <dbReference type="SMART" id="SM00900"/>
    </source>
</evidence>
<keyword evidence="4" id="KW-1185">Reference proteome</keyword>
<feature type="chain" id="PRO_5016383138" evidence="1">
    <location>
        <begin position="23"/>
        <end position="398"/>
    </location>
</feature>
<dbReference type="EMBL" id="QJKH01000010">
    <property type="protein sequence ID" value="PXX77621.1"/>
    <property type="molecule type" value="Genomic_DNA"/>
</dbReference>
<evidence type="ECO:0000313" key="3">
    <source>
        <dbReference type="EMBL" id="PXX77621.1"/>
    </source>
</evidence>
<accession>A0A318KIF0</accession>
<reference evidence="3 4" key="1">
    <citation type="submission" date="2018-05" db="EMBL/GenBank/DDBJ databases">
        <title>Genomic Encyclopedia of Type Strains, Phase IV (KMG-IV): sequencing the most valuable type-strain genomes for metagenomic binning, comparative biology and taxonomic classification.</title>
        <authorList>
            <person name="Goeker M."/>
        </authorList>
    </citation>
    <scope>NUCLEOTIDE SEQUENCE [LARGE SCALE GENOMIC DNA]</scope>
    <source>
        <strain evidence="3 4">JC118</strain>
    </source>
</reference>
<feature type="signal peptide" evidence="1">
    <location>
        <begin position="1"/>
        <end position="22"/>
    </location>
</feature>
<dbReference type="AlphaFoldDB" id="A0A318KIF0"/>
<dbReference type="RefSeq" id="WP_022937756.1">
    <property type="nucleotide sequence ID" value="NZ_CABKRQ010000003.1"/>
</dbReference>
<proteinExistence type="predicted"/>
<dbReference type="GO" id="GO:0016020">
    <property type="term" value="C:membrane"/>
    <property type="evidence" value="ECO:0007669"/>
    <property type="project" value="InterPro"/>
</dbReference>
<keyword evidence="1" id="KW-0732">Signal</keyword>
<name>A0A318KIF0_9FIRM</name>
<comment type="caution">
    <text evidence="3">The sequence shown here is derived from an EMBL/GenBank/DDBJ whole genome shotgun (WGS) entry which is preliminary data.</text>
</comment>
<dbReference type="SMART" id="SM00900">
    <property type="entry name" value="FMN_bind"/>
    <property type="match status" value="1"/>
</dbReference>
<dbReference type="Pfam" id="PF04205">
    <property type="entry name" value="FMN_bind"/>
    <property type="match status" value="1"/>
</dbReference>
<sequence>MKNKIISILSVSALVLGLSACSTENKDPKPEIEVKEPAVETFAAEYEMKGTTSSGKPKNDTFIFEGKTEDGIITELNFDIIRNKGSEGEYSKKDIMGYLMNISDAAVEKTADGYKLTTLTAYGYDPAYGEGALAQFMVSASCDNLTDTTTFKELNFRDDALSSPDNAVSVAMDKALLAYGYLAKDGGIELNEETLVKDILSMHGLYADGSYQEGSKRISFAGYHGGRSYGEQMAAIEAYILENKMTLEDVYEMFKTTNQASEPIEERDTISGATITFVGDFQRMVYLAIHGELFEGVVTHTTTDGNTKVEVVTQGYGGEMETHVTFDAEGKITAINVRDAQETENVGGVLTAENSDFINALIAGQDDLSKVDAVSGATVTSNAMIKAVELAVEYYKGL</sequence>
<dbReference type="InterPro" id="IPR007329">
    <property type="entry name" value="FMN-bd"/>
</dbReference>
<dbReference type="STRING" id="1034346.GCA_000313565_01453"/>
<dbReference type="PROSITE" id="PS51257">
    <property type="entry name" value="PROKAR_LIPOPROTEIN"/>
    <property type="match status" value="1"/>
</dbReference>
<evidence type="ECO:0000256" key="1">
    <source>
        <dbReference type="SAM" id="SignalP"/>
    </source>
</evidence>
<organism evidence="3 4">
    <name type="scientific">Dielma fastidiosa</name>
    <dbReference type="NCBI Taxonomy" id="1034346"/>
    <lineage>
        <taxon>Bacteria</taxon>
        <taxon>Bacillati</taxon>
        <taxon>Bacillota</taxon>
        <taxon>Erysipelotrichia</taxon>
        <taxon>Erysipelotrichales</taxon>
        <taxon>Erysipelotrichaceae</taxon>
        <taxon>Dielma</taxon>
    </lineage>
</organism>
<evidence type="ECO:0000313" key="4">
    <source>
        <dbReference type="Proteomes" id="UP000247612"/>
    </source>
</evidence>
<dbReference type="GO" id="GO:0010181">
    <property type="term" value="F:FMN binding"/>
    <property type="evidence" value="ECO:0007669"/>
    <property type="project" value="InterPro"/>
</dbReference>
<dbReference type="Gene3D" id="3.90.1010.20">
    <property type="match status" value="1"/>
</dbReference>
<dbReference type="OrthoDB" id="2086292at2"/>
<dbReference type="Proteomes" id="UP000247612">
    <property type="component" value="Unassembled WGS sequence"/>
</dbReference>
<protein>
    <submittedName>
        <fullName evidence="3">FMN-binding protein</fullName>
    </submittedName>
</protein>
<gene>
    <name evidence="3" type="ORF">DES51_110175</name>
</gene>
<feature type="domain" description="FMN-binding" evidence="2">
    <location>
        <begin position="315"/>
        <end position="395"/>
    </location>
</feature>